<accession>A0A4R0I484</accession>
<evidence type="ECO:0008006" key="3">
    <source>
        <dbReference type="Google" id="ProtNLM"/>
    </source>
</evidence>
<dbReference type="InterPro" id="IPR016181">
    <property type="entry name" value="Acyl_CoA_acyltransferase"/>
</dbReference>
<dbReference type="SUPFAM" id="SSF55729">
    <property type="entry name" value="Acyl-CoA N-acyltransferases (Nat)"/>
    <property type="match status" value="1"/>
</dbReference>
<proteinExistence type="predicted"/>
<dbReference type="OrthoDB" id="9799092at2"/>
<sequence length="109" mass="11633">MTALIRLATHADVEELVGLEAQLFAVDAGEHDPGVDVTWPQRRGAADFAALLENEKALVLVATDALGACGHLVGWVSEASEVRRGVVTGYLRSLFVEERARRHGVASGL</sequence>
<evidence type="ECO:0000313" key="2">
    <source>
        <dbReference type="Proteomes" id="UP000292695"/>
    </source>
</evidence>
<organism evidence="1 2">
    <name type="scientific">Kribbella sindirgiensis</name>
    <dbReference type="NCBI Taxonomy" id="1124744"/>
    <lineage>
        <taxon>Bacteria</taxon>
        <taxon>Bacillati</taxon>
        <taxon>Actinomycetota</taxon>
        <taxon>Actinomycetes</taxon>
        <taxon>Propionibacteriales</taxon>
        <taxon>Kribbellaceae</taxon>
        <taxon>Kribbella</taxon>
    </lineage>
</organism>
<dbReference type="RefSeq" id="WP_131295342.1">
    <property type="nucleotide sequence ID" value="NZ_SJKA01000018.1"/>
</dbReference>
<protein>
    <recommendedName>
        <fullName evidence="3">GNAT family N-acetyltransferase</fullName>
    </recommendedName>
</protein>
<gene>
    <name evidence="1" type="ORF">E0H50_35280</name>
</gene>
<reference evidence="1 2" key="1">
    <citation type="submission" date="2019-02" db="EMBL/GenBank/DDBJ databases">
        <title>Kribbella capetownensis sp. nov. and Kribbella speibonae sp. nov., isolated from soil.</title>
        <authorList>
            <person name="Curtis S.M."/>
            <person name="Norton I."/>
            <person name="Everest G.J."/>
            <person name="Meyers P.R."/>
        </authorList>
    </citation>
    <scope>NUCLEOTIDE SEQUENCE [LARGE SCALE GENOMIC DNA]</scope>
    <source>
        <strain evidence="1 2">DSM 27082</strain>
    </source>
</reference>
<evidence type="ECO:0000313" key="1">
    <source>
        <dbReference type="EMBL" id="TCC22431.1"/>
    </source>
</evidence>
<dbReference type="AlphaFoldDB" id="A0A4R0I484"/>
<keyword evidence="2" id="KW-1185">Reference proteome</keyword>
<name>A0A4R0I484_9ACTN</name>
<dbReference type="EMBL" id="SJKA01000018">
    <property type="protein sequence ID" value="TCC22431.1"/>
    <property type="molecule type" value="Genomic_DNA"/>
</dbReference>
<dbReference type="Proteomes" id="UP000292695">
    <property type="component" value="Unassembled WGS sequence"/>
</dbReference>
<comment type="caution">
    <text evidence="1">The sequence shown here is derived from an EMBL/GenBank/DDBJ whole genome shotgun (WGS) entry which is preliminary data.</text>
</comment>
<dbReference type="Gene3D" id="3.40.630.30">
    <property type="match status" value="1"/>
</dbReference>